<comment type="caution">
    <text evidence="4">The sequence shown here is derived from an EMBL/GenBank/DDBJ whole genome shotgun (WGS) entry which is preliminary data.</text>
</comment>
<evidence type="ECO:0000313" key="4">
    <source>
        <dbReference type="EMBL" id="MYL32313.1"/>
    </source>
</evidence>
<name>A0A6I4ZX18_9BACI</name>
<dbReference type="PANTHER" id="PTHR48106:SF13">
    <property type="entry name" value="QUINONE OXIDOREDUCTASE-RELATED"/>
    <property type="match status" value="1"/>
</dbReference>
<evidence type="ECO:0000256" key="2">
    <source>
        <dbReference type="ARBA" id="ARBA00023002"/>
    </source>
</evidence>
<proteinExistence type="predicted"/>
<dbReference type="SMART" id="SM00829">
    <property type="entry name" value="PKS_ER"/>
    <property type="match status" value="1"/>
</dbReference>
<keyword evidence="2" id="KW-0560">Oxidoreductase</keyword>
<feature type="domain" description="Enoyl reductase (ER)" evidence="3">
    <location>
        <begin position="1"/>
        <end position="166"/>
    </location>
</feature>
<dbReference type="InterPro" id="IPR036291">
    <property type="entry name" value="NAD(P)-bd_dom_sf"/>
</dbReference>
<dbReference type="Pfam" id="PF08240">
    <property type="entry name" value="ADH_N"/>
    <property type="match status" value="1"/>
</dbReference>
<dbReference type="GO" id="GO:0070402">
    <property type="term" value="F:NADPH binding"/>
    <property type="evidence" value="ECO:0007669"/>
    <property type="project" value="TreeGrafter"/>
</dbReference>
<dbReference type="Proteomes" id="UP000468638">
    <property type="component" value="Unassembled WGS sequence"/>
</dbReference>
<dbReference type="InterPro" id="IPR011032">
    <property type="entry name" value="GroES-like_sf"/>
</dbReference>
<reference evidence="4 5" key="1">
    <citation type="submission" date="2019-11" db="EMBL/GenBank/DDBJ databases">
        <title>Genome sequences of 17 halophilic strains isolated from different environments.</title>
        <authorList>
            <person name="Furrow R.E."/>
        </authorList>
    </citation>
    <scope>NUCLEOTIDE SEQUENCE [LARGE SCALE GENOMIC DNA]</scope>
    <source>
        <strain evidence="4 5">22514_16_FS</strain>
    </source>
</reference>
<gene>
    <name evidence="4" type="ORF">GLW05_01670</name>
</gene>
<dbReference type="Gene3D" id="3.40.50.720">
    <property type="entry name" value="NAD(P)-binding Rossmann-like Domain"/>
    <property type="match status" value="1"/>
</dbReference>
<evidence type="ECO:0000313" key="5">
    <source>
        <dbReference type="Proteomes" id="UP000468638"/>
    </source>
</evidence>
<organism evidence="4 5">
    <name type="scientific">Pontibacillus yanchengensis</name>
    <dbReference type="NCBI Taxonomy" id="462910"/>
    <lineage>
        <taxon>Bacteria</taxon>
        <taxon>Bacillati</taxon>
        <taxon>Bacillota</taxon>
        <taxon>Bacilli</taxon>
        <taxon>Bacillales</taxon>
        <taxon>Bacillaceae</taxon>
        <taxon>Pontibacillus</taxon>
    </lineage>
</organism>
<dbReference type="GO" id="GO:0005829">
    <property type="term" value="C:cytosol"/>
    <property type="evidence" value="ECO:0007669"/>
    <property type="project" value="TreeGrafter"/>
</dbReference>
<dbReference type="AlphaFoldDB" id="A0A6I4ZX18"/>
<dbReference type="EMBL" id="WMEQ01000001">
    <property type="protein sequence ID" value="MYL32313.1"/>
    <property type="molecule type" value="Genomic_DNA"/>
</dbReference>
<dbReference type="RefSeq" id="WP_160847615.1">
    <property type="nucleotide sequence ID" value="NZ_WMEQ01000001.1"/>
</dbReference>
<evidence type="ECO:0000256" key="1">
    <source>
        <dbReference type="ARBA" id="ARBA00022857"/>
    </source>
</evidence>
<dbReference type="PANTHER" id="PTHR48106">
    <property type="entry name" value="QUINONE OXIDOREDUCTASE PIG3-RELATED"/>
    <property type="match status" value="1"/>
</dbReference>
<dbReference type="SUPFAM" id="SSF50129">
    <property type="entry name" value="GroES-like"/>
    <property type="match status" value="1"/>
</dbReference>
<dbReference type="Gene3D" id="3.90.180.10">
    <property type="entry name" value="Medium-chain alcohol dehydrogenases, catalytic domain"/>
    <property type="match status" value="1"/>
</dbReference>
<dbReference type="GO" id="GO:0035925">
    <property type="term" value="F:mRNA 3'-UTR AU-rich region binding"/>
    <property type="evidence" value="ECO:0007669"/>
    <property type="project" value="TreeGrafter"/>
</dbReference>
<keyword evidence="1" id="KW-0521">NADP</keyword>
<sequence>MINVGSVSLNFADVSAIRGYYHSLGGEYFIPGFDCAGTIVEVGESVERFSKGDRVVGFPNGGALADYVSVDCNLVYNVPKNVSFDYTVAILSIGITAYELVHKVAVVKESDKVLVHAAAGGVGLTLLQLLQKQKATIYGTVGNEEKDKLIKNIGAHQAILYRKEDFQKK</sequence>
<dbReference type="InterPro" id="IPR013154">
    <property type="entry name" value="ADH-like_N"/>
</dbReference>
<dbReference type="InterPro" id="IPR020843">
    <property type="entry name" value="ER"/>
</dbReference>
<dbReference type="SUPFAM" id="SSF51735">
    <property type="entry name" value="NAD(P)-binding Rossmann-fold domains"/>
    <property type="match status" value="1"/>
</dbReference>
<accession>A0A6I4ZX18</accession>
<dbReference type="GO" id="GO:0003960">
    <property type="term" value="F:quinone reductase (NADPH) activity"/>
    <property type="evidence" value="ECO:0007669"/>
    <property type="project" value="TreeGrafter"/>
</dbReference>
<dbReference type="OrthoDB" id="9787435at2"/>
<protein>
    <submittedName>
        <fullName evidence="4">Zinc-binding dehydrogenase</fullName>
    </submittedName>
</protein>
<evidence type="ECO:0000259" key="3">
    <source>
        <dbReference type="SMART" id="SM00829"/>
    </source>
</evidence>